<comment type="similarity">
    <text evidence="2">Belongs to the MoaE family.</text>
</comment>
<dbReference type="OrthoDB" id="9794429at2"/>
<evidence type="ECO:0000256" key="2">
    <source>
        <dbReference type="ARBA" id="ARBA00005426"/>
    </source>
</evidence>
<comment type="caution">
    <text evidence="14">The sequence shown here is derived from an EMBL/GenBank/DDBJ whole genome shotgun (WGS) entry which is preliminary data.</text>
</comment>
<comment type="function">
    <text evidence="6">Converts molybdopterin precursor Z into molybdopterin. This requires the incorporation of two sulfur atoms into precursor Z to generate a dithiolene group. The sulfur is provided by MoaD.</text>
</comment>
<dbReference type="AlphaFoldDB" id="A0A5C8NJV5"/>
<evidence type="ECO:0000256" key="8">
    <source>
        <dbReference type="ARBA" id="ARBA00049878"/>
    </source>
</evidence>
<keyword evidence="5" id="KW-0501">Molybdenum cofactor biosynthesis</keyword>
<dbReference type="RefSeq" id="WP_147685733.1">
    <property type="nucleotide sequence ID" value="NZ_VDUX01000003.1"/>
</dbReference>
<dbReference type="SUPFAM" id="SSF54690">
    <property type="entry name" value="Molybdopterin synthase subunit MoaE"/>
    <property type="match status" value="1"/>
</dbReference>
<evidence type="ECO:0000256" key="4">
    <source>
        <dbReference type="ARBA" id="ARBA00022679"/>
    </source>
</evidence>
<gene>
    <name evidence="14" type="ORF">FHP06_08470</name>
</gene>
<proteinExistence type="inferred from homology"/>
<protein>
    <recommendedName>
        <fullName evidence="9">Molybdopterin synthase catalytic subunit 1</fullName>
        <ecNumber evidence="3">2.8.1.12</ecNumber>
    </recommendedName>
    <alternativeName>
        <fullName evidence="13">MPT synthase subunit 2 1</fullName>
    </alternativeName>
    <alternativeName>
        <fullName evidence="10">Molybdenum cofactor biosynthesis protein E 1</fullName>
    </alternativeName>
    <alternativeName>
        <fullName evidence="11">Molybdopterin-converting factor large subunit 1</fullName>
    </alternativeName>
    <alternativeName>
        <fullName evidence="12">Molybdopterin-converting factor subunit 2 1</fullName>
    </alternativeName>
</protein>
<evidence type="ECO:0000256" key="3">
    <source>
        <dbReference type="ARBA" id="ARBA00011950"/>
    </source>
</evidence>
<dbReference type="GO" id="GO:0006777">
    <property type="term" value="P:Mo-molybdopterin cofactor biosynthetic process"/>
    <property type="evidence" value="ECO:0007669"/>
    <property type="project" value="UniProtKB-KW"/>
</dbReference>
<dbReference type="PANTHER" id="PTHR23404">
    <property type="entry name" value="MOLYBDOPTERIN SYNTHASE RELATED"/>
    <property type="match status" value="1"/>
</dbReference>
<dbReference type="InterPro" id="IPR003448">
    <property type="entry name" value="Mopterin_biosynth_MoaE"/>
</dbReference>
<sequence length="140" mass="15321">MADIRLLDVRDAPLSLDEVFEAVRDPSAGGIALFVGTVRTVDEDREVQQLSYSAHPSVLDRLRDVAERIAAEINVVALAAVHRVGDLAIGDLAVVVAISAQHRQEAFEAGRRLIDDLKSEVPIWKHQTYTSGDATWVHAD</sequence>
<evidence type="ECO:0000256" key="13">
    <source>
        <dbReference type="ARBA" id="ARBA00080739"/>
    </source>
</evidence>
<keyword evidence="4" id="KW-0808">Transferase</keyword>
<evidence type="ECO:0000256" key="10">
    <source>
        <dbReference type="ARBA" id="ARBA00076955"/>
    </source>
</evidence>
<evidence type="ECO:0000256" key="6">
    <source>
        <dbReference type="ARBA" id="ARBA00025448"/>
    </source>
</evidence>
<dbReference type="EC" id="2.8.1.12" evidence="3"/>
<keyword evidence="15" id="KW-1185">Reference proteome</keyword>
<evidence type="ECO:0000256" key="9">
    <source>
        <dbReference type="ARBA" id="ARBA00072424"/>
    </source>
</evidence>
<dbReference type="Gene3D" id="3.90.1170.40">
    <property type="entry name" value="Molybdopterin biosynthesis MoaE subunit"/>
    <property type="match status" value="1"/>
</dbReference>
<dbReference type="EMBL" id="VDUX01000003">
    <property type="protein sequence ID" value="TXL61450.1"/>
    <property type="molecule type" value="Genomic_DNA"/>
</dbReference>
<evidence type="ECO:0000313" key="15">
    <source>
        <dbReference type="Proteomes" id="UP000321571"/>
    </source>
</evidence>
<accession>A0A5C8NJV5</accession>
<dbReference type="CDD" id="cd00756">
    <property type="entry name" value="MoaE"/>
    <property type="match status" value="1"/>
</dbReference>
<comment type="catalytic activity">
    <reaction evidence="8">
        <text>2 [molybdopterin-synthase sulfur-carrier protein]-C-terminal-Gly-aminoethanethioate + cyclic pyranopterin phosphate + H2O = molybdopterin + 2 [molybdopterin-synthase sulfur-carrier protein]-C-terminal Gly-Gly + 2 H(+)</text>
        <dbReference type="Rhea" id="RHEA:26333"/>
        <dbReference type="Rhea" id="RHEA-COMP:12202"/>
        <dbReference type="Rhea" id="RHEA-COMP:19907"/>
        <dbReference type="ChEBI" id="CHEBI:15377"/>
        <dbReference type="ChEBI" id="CHEBI:15378"/>
        <dbReference type="ChEBI" id="CHEBI:58698"/>
        <dbReference type="ChEBI" id="CHEBI:59648"/>
        <dbReference type="ChEBI" id="CHEBI:90778"/>
        <dbReference type="ChEBI" id="CHEBI:232372"/>
        <dbReference type="EC" id="2.8.1.12"/>
    </reaction>
</comment>
<evidence type="ECO:0000256" key="7">
    <source>
        <dbReference type="ARBA" id="ARBA00026066"/>
    </source>
</evidence>
<organism evidence="14 15">
    <name type="scientific">Aeromicrobium terrae</name>
    <dbReference type="NCBI Taxonomy" id="2498846"/>
    <lineage>
        <taxon>Bacteria</taxon>
        <taxon>Bacillati</taxon>
        <taxon>Actinomycetota</taxon>
        <taxon>Actinomycetes</taxon>
        <taxon>Propionibacteriales</taxon>
        <taxon>Nocardioidaceae</taxon>
        <taxon>Aeromicrobium</taxon>
    </lineage>
</organism>
<reference evidence="14 15" key="1">
    <citation type="submission" date="2019-06" db="EMBL/GenBank/DDBJ databases">
        <title>Aeromicrobium sp. nov., isolated from a maize field.</title>
        <authorList>
            <person name="Lin S.-Y."/>
            <person name="Tsai C.-F."/>
            <person name="Young C.-C."/>
        </authorList>
    </citation>
    <scope>NUCLEOTIDE SEQUENCE [LARGE SCALE GENOMIC DNA]</scope>
    <source>
        <strain evidence="14 15">CC-CFT486</strain>
    </source>
</reference>
<dbReference type="InterPro" id="IPR036563">
    <property type="entry name" value="MoaE_sf"/>
</dbReference>
<dbReference type="GO" id="GO:0030366">
    <property type="term" value="F:molybdopterin synthase activity"/>
    <property type="evidence" value="ECO:0007669"/>
    <property type="project" value="UniProtKB-EC"/>
</dbReference>
<evidence type="ECO:0000313" key="14">
    <source>
        <dbReference type="EMBL" id="TXL61450.1"/>
    </source>
</evidence>
<comment type="subunit">
    <text evidence="7">Heterotetramer of 2 MoaD subunits and 2 MoaE subunits. Also stable as homodimer. The enzyme changes between these two forms during catalysis.</text>
</comment>
<evidence type="ECO:0000256" key="11">
    <source>
        <dbReference type="ARBA" id="ARBA00078352"/>
    </source>
</evidence>
<evidence type="ECO:0000256" key="1">
    <source>
        <dbReference type="ARBA" id="ARBA00005046"/>
    </source>
</evidence>
<evidence type="ECO:0000256" key="5">
    <source>
        <dbReference type="ARBA" id="ARBA00023150"/>
    </source>
</evidence>
<dbReference type="Proteomes" id="UP000321571">
    <property type="component" value="Unassembled WGS sequence"/>
</dbReference>
<evidence type="ECO:0000256" key="12">
    <source>
        <dbReference type="ARBA" id="ARBA00080680"/>
    </source>
</evidence>
<comment type="pathway">
    <text evidence="1">Cofactor biosynthesis; molybdopterin biosynthesis.</text>
</comment>
<dbReference type="Pfam" id="PF02391">
    <property type="entry name" value="MoaE"/>
    <property type="match status" value="1"/>
</dbReference>
<name>A0A5C8NJV5_9ACTN</name>
<dbReference type="FunFam" id="3.90.1170.40:FF:000004">
    <property type="entry name" value="Molybdopterin biosynthesis protein MoeE"/>
    <property type="match status" value="1"/>
</dbReference>